<accession>A0AAE0CL86</accession>
<protein>
    <recommendedName>
        <fullName evidence="3">Reverse transcriptase</fullName>
    </recommendedName>
</protein>
<dbReference type="AlphaFoldDB" id="A0AAE0CL86"/>
<proteinExistence type="predicted"/>
<name>A0AAE0CL86_9ROSI</name>
<keyword evidence="2" id="KW-1185">Reference proteome</keyword>
<evidence type="ECO:0008006" key="3">
    <source>
        <dbReference type="Google" id="ProtNLM"/>
    </source>
</evidence>
<dbReference type="EMBL" id="JANJYI010000003">
    <property type="protein sequence ID" value="KAK2655254.1"/>
    <property type="molecule type" value="Genomic_DNA"/>
</dbReference>
<gene>
    <name evidence="1" type="ORF">Ddye_008306</name>
</gene>
<organism evidence="1 2">
    <name type="scientific">Dipteronia dyeriana</name>
    <dbReference type="NCBI Taxonomy" id="168575"/>
    <lineage>
        <taxon>Eukaryota</taxon>
        <taxon>Viridiplantae</taxon>
        <taxon>Streptophyta</taxon>
        <taxon>Embryophyta</taxon>
        <taxon>Tracheophyta</taxon>
        <taxon>Spermatophyta</taxon>
        <taxon>Magnoliopsida</taxon>
        <taxon>eudicotyledons</taxon>
        <taxon>Gunneridae</taxon>
        <taxon>Pentapetalae</taxon>
        <taxon>rosids</taxon>
        <taxon>malvids</taxon>
        <taxon>Sapindales</taxon>
        <taxon>Sapindaceae</taxon>
        <taxon>Hippocastanoideae</taxon>
        <taxon>Acereae</taxon>
        <taxon>Dipteronia</taxon>
    </lineage>
</organism>
<dbReference type="Proteomes" id="UP001280121">
    <property type="component" value="Unassembled WGS sequence"/>
</dbReference>
<evidence type="ECO:0000313" key="2">
    <source>
        <dbReference type="Proteomes" id="UP001280121"/>
    </source>
</evidence>
<reference evidence="1" key="1">
    <citation type="journal article" date="2023" name="Plant J.">
        <title>Genome sequences and population genomics provide insights into the demographic history, inbreeding, and mutation load of two 'living fossil' tree species of Dipteronia.</title>
        <authorList>
            <person name="Feng Y."/>
            <person name="Comes H.P."/>
            <person name="Chen J."/>
            <person name="Zhu S."/>
            <person name="Lu R."/>
            <person name="Zhang X."/>
            <person name="Li P."/>
            <person name="Qiu J."/>
            <person name="Olsen K.M."/>
            <person name="Qiu Y."/>
        </authorList>
    </citation>
    <scope>NUCLEOTIDE SEQUENCE</scope>
    <source>
        <strain evidence="1">KIB01</strain>
    </source>
</reference>
<sequence length="107" mass="12729">MSDHIESWGVIRQLENKLDELPVEEESYWKQRSKVEWLKEGVLNTKFFHWKALTRRARNKIRGLFDDRGVWCVEQSELKRVVVGYFSNLFSSESPHEDVVCCVLRSL</sequence>
<comment type="caution">
    <text evidence="1">The sequence shown here is derived from an EMBL/GenBank/DDBJ whole genome shotgun (WGS) entry which is preliminary data.</text>
</comment>
<evidence type="ECO:0000313" key="1">
    <source>
        <dbReference type="EMBL" id="KAK2655254.1"/>
    </source>
</evidence>